<dbReference type="InterPro" id="IPR036770">
    <property type="entry name" value="Ankyrin_rpt-contain_sf"/>
</dbReference>
<comment type="caution">
    <text evidence="2">The sequence shown here is derived from an EMBL/GenBank/DDBJ whole genome shotgun (WGS) entry which is preliminary data.</text>
</comment>
<dbReference type="Pfam" id="PF06985">
    <property type="entry name" value="HET"/>
    <property type="match status" value="1"/>
</dbReference>
<name>A0AA39XW28_9PEZI</name>
<dbReference type="PANTHER" id="PTHR24148:SF78">
    <property type="entry name" value="HETEROKARYON INCOMPATIBILITY DOMAIN-CONTAINING PROTEIN"/>
    <property type="match status" value="1"/>
</dbReference>
<feature type="domain" description="Heterokaryon incompatibility" evidence="1">
    <location>
        <begin position="46"/>
        <end position="179"/>
    </location>
</feature>
<dbReference type="Proteomes" id="UP001174936">
    <property type="component" value="Unassembled WGS sequence"/>
</dbReference>
<dbReference type="EMBL" id="JAULSV010000006">
    <property type="protein sequence ID" value="KAK0640661.1"/>
    <property type="molecule type" value="Genomic_DNA"/>
</dbReference>
<dbReference type="AlphaFoldDB" id="A0AA39XW28"/>
<dbReference type="SUPFAM" id="SSF48403">
    <property type="entry name" value="Ankyrin repeat"/>
    <property type="match status" value="1"/>
</dbReference>
<dbReference type="PANTHER" id="PTHR24148">
    <property type="entry name" value="ANKYRIN REPEAT DOMAIN-CONTAINING PROTEIN 39 HOMOLOG-RELATED"/>
    <property type="match status" value="1"/>
</dbReference>
<evidence type="ECO:0000313" key="2">
    <source>
        <dbReference type="EMBL" id="KAK0640661.1"/>
    </source>
</evidence>
<keyword evidence="3" id="KW-1185">Reference proteome</keyword>
<protein>
    <submittedName>
        <fullName evidence="2">Heterokaryon incompatibility protein-domain-containing protein</fullName>
    </submittedName>
</protein>
<organism evidence="2 3">
    <name type="scientific">Cercophora newfieldiana</name>
    <dbReference type="NCBI Taxonomy" id="92897"/>
    <lineage>
        <taxon>Eukaryota</taxon>
        <taxon>Fungi</taxon>
        <taxon>Dikarya</taxon>
        <taxon>Ascomycota</taxon>
        <taxon>Pezizomycotina</taxon>
        <taxon>Sordariomycetes</taxon>
        <taxon>Sordariomycetidae</taxon>
        <taxon>Sordariales</taxon>
        <taxon>Lasiosphaeriaceae</taxon>
        <taxon>Cercophora</taxon>
    </lineage>
</organism>
<evidence type="ECO:0000313" key="3">
    <source>
        <dbReference type="Proteomes" id="UP001174936"/>
    </source>
</evidence>
<sequence>MKPYRYSHLPGGSIRLLHLLPANENSLIECRLSTHPLLKTSRPHIYEALSYVWGSESNPKLITLDGQDVEIGVNLHDALAHLRDEFVERVLWVDALCINQQDNMEKGKQVQAMALIYAKACRVIVWLGKAGDGDEPVLEEIRRVAAERSVKPKFTIKASPAVARLLRRPWFERIWVLQEVAAARHVIVNLGHDEIDGQTFCLGMEAIDIKPSFTPRDERKYMFLVRSVCRLISGAALRVRHSLKADEEGRFTLDIAPLGELLDMYQSRNASKSHDRAYALLGMASHELRSQLVPDYEAPWSQVMQKIVSCCFPGRDSVMAWDDKHLAIIRCRLRVLGRVTPLDQQSHANLSHRIEESVEPFTIIRTTLWKPVPLFVVWSAARKIHNDDVACVLEGMSKPTIIRLHRDYAEIVATSMPTKVIHNDQPALRALSEDTLPGLIEKSPTFQLPLVWDWDQTVLLEDIGESEFQSVICDQTVLVSEPPSSLLEKAIRQWTVGVLHYVSNKFTITMAWGDREVEERARRICSGALQTIKITETISRLQVYGPLDPLRLAVEREDESFVRLLLACENLGQHSEPTDQPLGLQLAKSGNLHIFKLLHAAGKIDANGADKTGRTLLSHAAEHGNALMVDWLLGVGKVQADQPDHLDRTPLWFAASSGQVETAKLLLDLGKANPNAISSGYWTPLWTAVVNGHEKVVELLLGTRRAVLNPGWDSDKTLEELAQGRGYNDIAKIVKKWRLKAGYLGNGCVESDEL</sequence>
<dbReference type="SMART" id="SM00248">
    <property type="entry name" value="ANK"/>
    <property type="match status" value="3"/>
</dbReference>
<evidence type="ECO:0000259" key="1">
    <source>
        <dbReference type="Pfam" id="PF06985"/>
    </source>
</evidence>
<gene>
    <name evidence="2" type="ORF">B0T16DRAFT_460824</name>
</gene>
<dbReference type="InterPro" id="IPR002110">
    <property type="entry name" value="Ankyrin_rpt"/>
</dbReference>
<accession>A0AA39XW28</accession>
<dbReference type="InterPro" id="IPR010730">
    <property type="entry name" value="HET"/>
</dbReference>
<dbReference type="Gene3D" id="1.25.40.20">
    <property type="entry name" value="Ankyrin repeat-containing domain"/>
    <property type="match status" value="1"/>
</dbReference>
<dbReference type="InterPro" id="IPR052895">
    <property type="entry name" value="HetReg/Transcr_Mod"/>
</dbReference>
<reference evidence="2" key="1">
    <citation type="submission" date="2023-06" db="EMBL/GenBank/DDBJ databases">
        <title>Genome-scale phylogeny and comparative genomics of the fungal order Sordariales.</title>
        <authorList>
            <consortium name="Lawrence Berkeley National Laboratory"/>
            <person name="Hensen N."/>
            <person name="Bonometti L."/>
            <person name="Westerberg I."/>
            <person name="Brannstrom I.O."/>
            <person name="Guillou S."/>
            <person name="Cros-Aarteil S."/>
            <person name="Calhoun S."/>
            <person name="Haridas S."/>
            <person name="Kuo A."/>
            <person name="Mondo S."/>
            <person name="Pangilinan J."/>
            <person name="Riley R."/>
            <person name="Labutti K."/>
            <person name="Andreopoulos B."/>
            <person name="Lipzen A."/>
            <person name="Chen C."/>
            <person name="Yanf M."/>
            <person name="Daum C."/>
            <person name="Ng V."/>
            <person name="Clum A."/>
            <person name="Steindorff A."/>
            <person name="Ohm R."/>
            <person name="Martin F."/>
            <person name="Silar P."/>
            <person name="Natvig D."/>
            <person name="Lalanne C."/>
            <person name="Gautier V."/>
            <person name="Ament-Velasquez S.L."/>
            <person name="Kruys A."/>
            <person name="Hutchinson M.I."/>
            <person name="Powell A.J."/>
            <person name="Barry K."/>
            <person name="Miller A.N."/>
            <person name="Grigoriev I.V."/>
            <person name="Debuchy R."/>
            <person name="Gladieux P."/>
            <person name="Thoren M.H."/>
            <person name="Johannesson H."/>
        </authorList>
    </citation>
    <scope>NUCLEOTIDE SEQUENCE</scope>
    <source>
        <strain evidence="2">SMH2532-1</strain>
    </source>
</reference>
<proteinExistence type="predicted"/>
<dbReference type="Pfam" id="PF12796">
    <property type="entry name" value="Ank_2"/>
    <property type="match status" value="1"/>
</dbReference>